<dbReference type="Proteomes" id="UP000535937">
    <property type="component" value="Unassembled WGS sequence"/>
</dbReference>
<dbReference type="Pfam" id="PF16316">
    <property type="entry name" value="DUF4956"/>
    <property type="match status" value="1"/>
</dbReference>
<keyword evidence="1" id="KW-0472">Membrane</keyword>
<evidence type="ECO:0000313" key="2">
    <source>
        <dbReference type="EMBL" id="MBB3059433.1"/>
    </source>
</evidence>
<name>A0A7W4W873_9GAMM</name>
<keyword evidence="3" id="KW-1185">Reference proteome</keyword>
<feature type="transmembrane region" description="Helical" evidence="1">
    <location>
        <begin position="27"/>
        <end position="48"/>
    </location>
</feature>
<organism evidence="2 3">
    <name type="scientific">Microbulbifer rhizosphaerae</name>
    <dbReference type="NCBI Taxonomy" id="1562603"/>
    <lineage>
        <taxon>Bacteria</taxon>
        <taxon>Pseudomonadati</taxon>
        <taxon>Pseudomonadota</taxon>
        <taxon>Gammaproteobacteria</taxon>
        <taxon>Cellvibrionales</taxon>
        <taxon>Microbulbiferaceae</taxon>
        <taxon>Microbulbifer</taxon>
    </lineage>
</organism>
<proteinExistence type="predicted"/>
<feature type="transmembrane region" description="Helical" evidence="1">
    <location>
        <begin position="110"/>
        <end position="143"/>
    </location>
</feature>
<feature type="transmembrane region" description="Helical" evidence="1">
    <location>
        <begin position="60"/>
        <end position="90"/>
    </location>
</feature>
<reference evidence="2 3" key="1">
    <citation type="submission" date="2020-08" db="EMBL/GenBank/DDBJ databases">
        <title>Genomic Encyclopedia of Type Strains, Phase III (KMG-III): the genomes of soil and plant-associated and newly described type strains.</title>
        <authorList>
            <person name="Whitman W."/>
        </authorList>
    </citation>
    <scope>NUCLEOTIDE SEQUENCE [LARGE SCALE GENOMIC DNA]</scope>
    <source>
        <strain evidence="2 3">CECT 8799</strain>
    </source>
</reference>
<protein>
    <submittedName>
        <fullName evidence="2">Putative membrane protein YhiD involved in acid resistance</fullName>
    </submittedName>
</protein>
<dbReference type="InterPro" id="IPR032531">
    <property type="entry name" value="DUF4956"/>
</dbReference>
<dbReference type="EMBL" id="JACHWZ010000001">
    <property type="protein sequence ID" value="MBB3059433.1"/>
    <property type="molecule type" value="Genomic_DNA"/>
</dbReference>
<dbReference type="AlphaFoldDB" id="A0A7W4W873"/>
<accession>A0A7W4W873</accession>
<sequence>MDQTTFADVLQKSFVAMSMGGAERITTLNIVLNSTMSFLVGIFIFYIYRKTYQGVLFQRGFAISLVLAATVTAMVIMTISGNLILSLGMVGALSIVRFRTPVKDSMDLIFLFWAISTGIANGVGYYNIAIVGSIMISIFLFILTGRQQKTNGAFLLILHFNSDTDETMLLKHIEENSQSYAVKSKTISTDGIELTLEVRTTSNTTFINRMQSEKLVNQATVVAFDQDMATV</sequence>
<dbReference type="RefSeq" id="WP_183455816.1">
    <property type="nucleotide sequence ID" value="NZ_JACHWZ010000001.1"/>
</dbReference>
<gene>
    <name evidence="2" type="ORF">FHS09_000234</name>
</gene>
<keyword evidence="1" id="KW-0812">Transmembrane</keyword>
<evidence type="ECO:0000256" key="1">
    <source>
        <dbReference type="SAM" id="Phobius"/>
    </source>
</evidence>
<comment type="caution">
    <text evidence="2">The sequence shown here is derived from an EMBL/GenBank/DDBJ whole genome shotgun (WGS) entry which is preliminary data.</text>
</comment>
<evidence type="ECO:0000313" key="3">
    <source>
        <dbReference type="Proteomes" id="UP000535937"/>
    </source>
</evidence>
<keyword evidence="1" id="KW-1133">Transmembrane helix</keyword>